<evidence type="ECO:0000313" key="1">
    <source>
        <dbReference type="EMBL" id="ACF28748.1"/>
    </source>
</evidence>
<organism evidence="1 2">
    <name type="scientific">Neisseria gonorrhoeae (strain NCCP11945)</name>
    <dbReference type="NCBI Taxonomy" id="521006"/>
    <lineage>
        <taxon>Bacteria</taxon>
        <taxon>Pseudomonadati</taxon>
        <taxon>Pseudomonadota</taxon>
        <taxon>Betaproteobacteria</taxon>
        <taxon>Neisseriales</taxon>
        <taxon>Neisseriaceae</taxon>
        <taxon>Neisseria</taxon>
    </lineage>
</organism>
<dbReference type="HOGENOM" id="CLU_2992002_0_0_4"/>
<dbReference type="Proteomes" id="UP000002564">
    <property type="component" value="Chromosome"/>
</dbReference>
<gene>
    <name evidence="1" type="ordered locus">NGK_0045</name>
</gene>
<sequence>MKPRRRQEGFGRRLSGGAWCAVARLEIYSACPYNGGGAVCRYKAKCRLKRFRRHFSA</sequence>
<reference evidence="1 2" key="1">
    <citation type="journal article" date="2008" name="J. Bacteriol.">
        <title>Complete genome sequence of Neisseria gonorrhoeae NCCP11945.</title>
        <authorList>
            <person name="Chung G.T."/>
            <person name="Yoo J.S."/>
            <person name="Oh H.B."/>
            <person name="Lee Y.S."/>
            <person name="Cha S.H."/>
            <person name="Kim S.J."/>
            <person name="Yoo C.K."/>
        </authorList>
    </citation>
    <scope>NUCLEOTIDE SEQUENCE [LARGE SCALE GENOMIC DNA]</scope>
    <source>
        <strain evidence="1 2">NCCP11945</strain>
    </source>
</reference>
<evidence type="ECO:0000313" key="2">
    <source>
        <dbReference type="Proteomes" id="UP000002564"/>
    </source>
</evidence>
<dbReference type="EMBL" id="CP001050">
    <property type="protein sequence ID" value="ACF28748.1"/>
    <property type="molecule type" value="Genomic_DNA"/>
</dbReference>
<protein>
    <submittedName>
        <fullName evidence="1">Uncharacterized protein</fullName>
    </submittedName>
</protein>
<name>B4RNW7_NEIG2</name>
<accession>B4RNW7</accession>
<proteinExistence type="predicted"/>
<dbReference type="KEGG" id="ngk:NGK_0045"/>
<dbReference type="AlphaFoldDB" id="B4RNW7"/>